<evidence type="ECO:0000259" key="3">
    <source>
        <dbReference type="PROSITE" id="PS50158"/>
    </source>
</evidence>
<dbReference type="Proteomes" id="UP001151760">
    <property type="component" value="Unassembled WGS sequence"/>
</dbReference>
<proteinExistence type="predicted"/>
<dbReference type="Pfam" id="PF00098">
    <property type="entry name" value="zf-CCHC"/>
    <property type="match status" value="1"/>
</dbReference>
<protein>
    <submittedName>
        <fullName evidence="4">Reverse transcriptase domain-containing protein</fullName>
    </submittedName>
</protein>
<name>A0ABQ5CIJ5_9ASTR</name>
<comment type="caution">
    <text evidence="4">The sequence shown here is derived from an EMBL/GenBank/DDBJ whole genome shotgun (WGS) entry which is preliminary data.</text>
</comment>
<dbReference type="GO" id="GO:0003964">
    <property type="term" value="F:RNA-directed DNA polymerase activity"/>
    <property type="evidence" value="ECO:0007669"/>
    <property type="project" value="UniProtKB-KW"/>
</dbReference>
<keyword evidence="4" id="KW-0695">RNA-directed DNA polymerase</keyword>
<organism evidence="4 5">
    <name type="scientific">Tanacetum coccineum</name>
    <dbReference type="NCBI Taxonomy" id="301880"/>
    <lineage>
        <taxon>Eukaryota</taxon>
        <taxon>Viridiplantae</taxon>
        <taxon>Streptophyta</taxon>
        <taxon>Embryophyta</taxon>
        <taxon>Tracheophyta</taxon>
        <taxon>Spermatophyta</taxon>
        <taxon>Magnoliopsida</taxon>
        <taxon>eudicotyledons</taxon>
        <taxon>Gunneridae</taxon>
        <taxon>Pentapetalae</taxon>
        <taxon>asterids</taxon>
        <taxon>campanulids</taxon>
        <taxon>Asterales</taxon>
        <taxon>Asteraceae</taxon>
        <taxon>Asteroideae</taxon>
        <taxon>Anthemideae</taxon>
        <taxon>Anthemidinae</taxon>
        <taxon>Tanacetum</taxon>
    </lineage>
</organism>
<evidence type="ECO:0000256" key="2">
    <source>
        <dbReference type="SAM" id="MobiDB-lite"/>
    </source>
</evidence>
<reference evidence="4" key="2">
    <citation type="submission" date="2022-01" db="EMBL/GenBank/DDBJ databases">
        <authorList>
            <person name="Yamashiro T."/>
            <person name="Shiraishi A."/>
            <person name="Satake H."/>
            <person name="Nakayama K."/>
        </authorList>
    </citation>
    <scope>NUCLEOTIDE SEQUENCE</scope>
</reference>
<dbReference type="SUPFAM" id="SSF57756">
    <property type="entry name" value="Retrovirus zinc finger-like domains"/>
    <property type="match status" value="1"/>
</dbReference>
<accession>A0ABQ5CIJ5</accession>
<keyword evidence="4" id="KW-0548">Nucleotidyltransferase</keyword>
<sequence length="413" mass="46222">MLLHSTDRRADRTEFCLPPRKRLCIAQGPRYEVGESSSAPRPTRGFRTDYGFVATLDEEIRRDPDRDVGYGITDIWDEMLVGMPGALVTDDTELGRRMSLPLWLGRTQTRSMGDLMRHMMLERSAGRDCSLASSRPRSTGIACGDTETDEYTADTGVADALAARDAERSMNGDDSHNLGTGVRRQAPPAREMFKESDKIEKYVDGLPDMIHGSVMASKPKTMQDAIEFATELMDKKIRLMLQGLCNRVGHLDRDCRSTANDNTANNQRGTRAGQKPTCYECGAQGHFKRDCPKLKNNNRDNQGGNGNAPAKVYAVGHAGTNPDSNIVTDLMPIELGSFDVIIGMDWLEKYQAVIKYMLKGRPFFLAHVTKKETEDKSEKKRLEDVPIVRNFPEVFPKDLPVSLRLDKWNSKSI</sequence>
<keyword evidence="1" id="KW-0862">Zinc</keyword>
<keyword evidence="1" id="KW-0479">Metal-binding</keyword>
<feature type="region of interest" description="Disordered" evidence="2">
    <location>
        <begin position="168"/>
        <end position="193"/>
    </location>
</feature>
<dbReference type="PROSITE" id="PS50158">
    <property type="entry name" value="ZF_CCHC"/>
    <property type="match status" value="1"/>
</dbReference>
<keyword evidence="1" id="KW-0863">Zinc-finger</keyword>
<dbReference type="InterPro" id="IPR001878">
    <property type="entry name" value="Znf_CCHC"/>
</dbReference>
<dbReference type="Pfam" id="PF08284">
    <property type="entry name" value="RVP_2"/>
    <property type="match status" value="1"/>
</dbReference>
<evidence type="ECO:0000313" key="5">
    <source>
        <dbReference type="Proteomes" id="UP001151760"/>
    </source>
</evidence>
<evidence type="ECO:0000313" key="4">
    <source>
        <dbReference type="EMBL" id="GJT26377.1"/>
    </source>
</evidence>
<feature type="domain" description="CCHC-type" evidence="3">
    <location>
        <begin position="278"/>
        <end position="293"/>
    </location>
</feature>
<keyword evidence="4" id="KW-0808">Transferase</keyword>
<evidence type="ECO:0000256" key="1">
    <source>
        <dbReference type="PROSITE-ProRule" id="PRU00047"/>
    </source>
</evidence>
<dbReference type="InterPro" id="IPR036875">
    <property type="entry name" value="Znf_CCHC_sf"/>
</dbReference>
<keyword evidence="5" id="KW-1185">Reference proteome</keyword>
<dbReference type="EMBL" id="BQNB010014288">
    <property type="protein sequence ID" value="GJT26377.1"/>
    <property type="molecule type" value="Genomic_DNA"/>
</dbReference>
<dbReference type="Gene3D" id="4.10.60.10">
    <property type="entry name" value="Zinc finger, CCHC-type"/>
    <property type="match status" value="1"/>
</dbReference>
<feature type="region of interest" description="Disordered" evidence="2">
    <location>
        <begin position="127"/>
        <end position="147"/>
    </location>
</feature>
<reference evidence="4" key="1">
    <citation type="journal article" date="2022" name="Int. J. Mol. Sci.">
        <title>Draft Genome of Tanacetum Coccineum: Genomic Comparison of Closely Related Tanacetum-Family Plants.</title>
        <authorList>
            <person name="Yamashiro T."/>
            <person name="Shiraishi A."/>
            <person name="Nakayama K."/>
            <person name="Satake H."/>
        </authorList>
    </citation>
    <scope>NUCLEOTIDE SEQUENCE</scope>
</reference>
<gene>
    <name evidence="4" type="ORF">Tco_0906652</name>
</gene>
<dbReference type="SMART" id="SM00343">
    <property type="entry name" value="ZnF_C2HC"/>
    <property type="match status" value="2"/>
</dbReference>